<keyword evidence="2" id="KW-1185">Reference proteome</keyword>
<gene>
    <name evidence="1" type="ORF">SAMN05444412_1393</name>
</gene>
<dbReference type="EMBL" id="FNQC01000039">
    <property type="protein sequence ID" value="SDZ59088.1"/>
    <property type="molecule type" value="Genomic_DNA"/>
</dbReference>
<reference evidence="1 2" key="1">
    <citation type="submission" date="2016-10" db="EMBL/GenBank/DDBJ databases">
        <authorList>
            <person name="Varghese N."/>
            <person name="Submissions S."/>
        </authorList>
    </citation>
    <scope>NUCLEOTIDE SEQUENCE [LARGE SCALE GENOMIC DNA]</scope>
    <source>
        <strain evidence="1 2">DSM 17997</strain>
    </source>
</reference>
<proteinExistence type="predicted"/>
<accession>A0A1H3U9L5</accession>
<dbReference type="Proteomes" id="UP000199663">
    <property type="component" value="Unassembled WGS sequence"/>
</dbReference>
<comment type="caution">
    <text evidence="1">The sequence shown here is derived from an EMBL/GenBank/DDBJ whole genome shotgun (WGS) entry which is preliminary data.</text>
</comment>
<name>A0A1H3U9L5_9BACT</name>
<dbReference type="RefSeq" id="WP_092655493.1">
    <property type="nucleotide sequence ID" value="NZ_FNQC01000039.1"/>
</dbReference>
<organism evidence="1 2">
    <name type="scientific">Rhodonellum ikkaensis</name>
    <dbReference type="NCBI Taxonomy" id="336829"/>
    <lineage>
        <taxon>Bacteria</taxon>
        <taxon>Pseudomonadati</taxon>
        <taxon>Bacteroidota</taxon>
        <taxon>Cytophagia</taxon>
        <taxon>Cytophagales</taxon>
        <taxon>Cytophagaceae</taxon>
        <taxon>Rhodonellum</taxon>
    </lineage>
</organism>
<evidence type="ECO:0000313" key="2">
    <source>
        <dbReference type="Proteomes" id="UP000199663"/>
    </source>
</evidence>
<protein>
    <submittedName>
        <fullName evidence="1">Uncharacterized protein</fullName>
    </submittedName>
</protein>
<sequence length="152" mass="17422">QYCEKHPPQFEEEISALIFWFLFDQAKRDKGRKIAINVNHLLWRKTFGIQSFSLAKEKKPRHSNSHGFHPRLIKVEALQASWILNGKEWSVGREAMGVELPLNFPRTWGGGNWTEPAWAKGGGGFQFLGLLVIPIIIAEAKLKVTKNQNHHK</sequence>
<evidence type="ECO:0000313" key="1">
    <source>
        <dbReference type="EMBL" id="SDZ59088.1"/>
    </source>
</evidence>
<feature type="non-terminal residue" evidence="1">
    <location>
        <position position="1"/>
    </location>
</feature>